<evidence type="ECO:0000259" key="7">
    <source>
        <dbReference type="PROSITE" id="PS50850"/>
    </source>
</evidence>
<gene>
    <name evidence="8" type="ORF">ACFQJ4_11785</name>
</gene>
<dbReference type="PANTHER" id="PTHR43124">
    <property type="entry name" value="PURINE EFFLUX PUMP PBUE"/>
    <property type="match status" value="1"/>
</dbReference>
<feature type="transmembrane region" description="Helical" evidence="6">
    <location>
        <begin position="24"/>
        <end position="41"/>
    </location>
</feature>
<feature type="transmembrane region" description="Helical" evidence="6">
    <location>
        <begin position="175"/>
        <end position="201"/>
    </location>
</feature>
<dbReference type="EMBL" id="JBHTAP010000001">
    <property type="protein sequence ID" value="MFC7235998.1"/>
    <property type="molecule type" value="Genomic_DNA"/>
</dbReference>
<protein>
    <submittedName>
        <fullName evidence="8">MFS transporter</fullName>
    </submittedName>
</protein>
<organism evidence="8 9">
    <name type="scientific">Halosegnis marinus</name>
    <dbReference type="NCBI Taxonomy" id="3034023"/>
    <lineage>
        <taxon>Archaea</taxon>
        <taxon>Methanobacteriati</taxon>
        <taxon>Methanobacteriota</taxon>
        <taxon>Stenosarchaea group</taxon>
        <taxon>Halobacteria</taxon>
        <taxon>Halobacteriales</taxon>
        <taxon>Natronomonadaceae</taxon>
        <taxon>Halosegnis</taxon>
    </lineage>
</organism>
<sequence>MTPPTDTGEPAPSTDRVTRSAARTWLLVAGVSLISTGLAAYEISPASVTPLVQSSLGIDAATAGLIVGVMFGTAVVTSLPAGAILDRVDSRRTVAAVVAVVVVAGVWGWVAGRQGDFRQVIASRVLGGVGYVFVWNAGIDIVSRSVEPSRRATAVGIFTASGPVGFALGQGTGPIIAAAAGWSAVFVVFTGLAALGLVVFWPVSAGTGGTRGEPPTLSEFVAVLRTPAVWLVGSLGFLGYALYLFVNSWGPTYLARELELSLAISGALVAVFPAVGVLARVSSGLLSDRLFGGRRRPLVLGSFLVAAPLLFAFPRLGTLGVLVAVLLVSGFAIQLTLGLSFTYVRELVDANVAATAVAFQTAVGLAGAFVAPIAGGYIVDAAGFDTGFVVAAGLGALGVLIAWRAPEPTG</sequence>
<keyword evidence="5 6" id="KW-0472">Membrane</keyword>
<dbReference type="RefSeq" id="WP_276234143.1">
    <property type="nucleotide sequence ID" value="NZ_CP119802.1"/>
</dbReference>
<evidence type="ECO:0000256" key="3">
    <source>
        <dbReference type="ARBA" id="ARBA00022692"/>
    </source>
</evidence>
<keyword evidence="4 6" id="KW-1133">Transmembrane helix</keyword>
<feature type="transmembrane region" description="Helical" evidence="6">
    <location>
        <begin position="151"/>
        <end position="169"/>
    </location>
</feature>
<dbReference type="AlphaFoldDB" id="A0ABD5ZRD8"/>
<dbReference type="InterPro" id="IPR036259">
    <property type="entry name" value="MFS_trans_sf"/>
</dbReference>
<reference evidence="8 9" key="1">
    <citation type="journal article" date="2019" name="Int. J. Syst. Evol. Microbiol.">
        <title>The Global Catalogue of Microorganisms (GCM) 10K type strain sequencing project: providing services to taxonomists for standard genome sequencing and annotation.</title>
        <authorList>
            <consortium name="The Broad Institute Genomics Platform"/>
            <consortium name="The Broad Institute Genome Sequencing Center for Infectious Disease"/>
            <person name="Wu L."/>
            <person name="Ma J."/>
        </authorList>
    </citation>
    <scope>NUCLEOTIDE SEQUENCE [LARGE SCALE GENOMIC DNA]</scope>
    <source>
        <strain evidence="8 9">DT85</strain>
    </source>
</reference>
<feature type="transmembrane region" description="Helical" evidence="6">
    <location>
        <begin position="61"/>
        <end position="81"/>
    </location>
</feature>
<evidence type="ECO:0000256" key="1">
    <source>
        <dbReference type="ARBA" id="ARBA00004651"/>
    </source>
</evidence>
<keyword evidence="3 6" id="KW-0812">Transmembrane</keyword>
<evidence type="ECO:0000256" key="6">
    <source>
        <dbReference type="SAM" id="Phobius"/>
    </source>
</evidence>
<dbReference type="Proteomes" id="UP001596398">
    <property type="component" value="Unassembled WGS sequence"/>
</dbReference>
<keyword evidence="9" id="KW-1185">Reference proteome</keyword>
<feature type="transmembrane region" description="Helical" evidence="6">
    <location>
        <begin position="356"/>
        <end position="378"/>
    </location>
</feature>
<feature type="transmembrane region" description="Helical" evidence="6">
    <location>
        <begin position="93"/>
        <end position="111"/>
    </location>
</feature>
<feature type="transmembrane region" description="Helical" evidence="6">
    <location>
        <begin position="263"/>
        <end position="286"/>
    </location>
</feature>
<feature type="transmembrane region" description="Helical" evidence="6">
    <location>
        <begin position="117"/>
        <end position="139"/>
    </location>
</feature>
<evidence type="ECO:0000313" key="9">
    <source>
        <dbReference type="Proteomes" id="UP001596398"/>
    </source>
</evidence>
<dbReference type="Pfam" id="PF07690">
    <property type="entry name" value="MFS_1"/>
    <property type="match status" value="1"/>
</dbReference>
<accession>A0ABD5ZRD8</accession>
<feature type="transmembrane region" description="Helical" evidence="6">
    <location>
        <begin position="384"/>
        <end position="403"/>
    </location>
</feature>
<evidence type="ECO:0000256" key="4">
    <source>
        <dbReference type="ARBA" id="ARBA00022989"/>
    </source>
</evidence>
<dbReference type="SUPFAM" id="SSF103473">
    <property type="entry name" value="MFS general substrate transporter"/>
    <property type="match status" value="1"/>
</dbReference>
<keyword evidence="2" id="KW-1003">Cell membrane</keyword>
<dbReference type="GeneID" id="79267700"/>
<dbReference type="InterPro" id="IPR011701">
    <property type="entry name" value="MFS"/>
</dbReference>
<proteinExistence type="predicted"/>
<evidence type="ECO:0000256" key="5">
    <source>
        <dbReference type="ARBA" id="ARBA00023136"/>
    </source>
</evidence>
<dbReference type="PANTHER" id="PTHR43124:SF10">
    <property type="entry name" value="PURINE EFFLUX PUMP PBUE"/>
    <property type="match status" value="1"/>
</dbReference>
<dbReference type="InterPro" id="IPR020846">
    <property type="entry name" value="MFS_dom"/>
</dbReference>
<feature type="domain" description="Major facilitator superfamily (MFS) profile" evidence="7">
    <location>
        <begin position="25"/>
        <end position="410"/>
    </location>
</feature>
<feature type="transmembrane region" description="Helical" evidence="6">
    <location>
        <begin position="222"/>
        <end position="243"/>
    </location>
</feature>
<feature type="transmembrane region" description="Helical" evidence="6">
    <location>
        <begin position="298"/>
        <end position="316"/>
    </location>
</feature>
<evidence type="ECO:0000313" key="8">
    <source>
        <dbReference type="EMBL" id="MFC7235998.1"/>
    </source>
</evidence>
<dbReference type="PROSITE" id="PS50850">
    <property type="entry name" value="MFS"/>
    <property type="match status" value="1"/>
</dbReference>
<dbReference type="Gene3D" id="1.20.1250.20">
    <property type="entry name" value="MFS general substrate transporter like domains"/>
    <property type="match status" value="2"/>
</dbReference>
<feature type="transmembrane region" description="Helical" evidence="6">
    <location>
        <begin position="322"/>
        <end position="344"/>
    </location>
</feature>
<comment type="caution">
    <text evidence="8">The sequence shown here is derived from an EMBL/GenBank/DDBJ whole genome shotgun (WGS) entry which is preliminary data.</text>
</comment>
<evidence type="ECO:0000256" key="2">
    <source>
        <dbReference type="ARBA" id="ARBA00022475"/>
    </source>
</evidence>
<comment type="subcellular location">
    <subcellularLocation>
        <location evidence="1">Cell membrane</location>
        <topology evidence="1">Multi-pass membrane protein</topology>
    </subcellularLocation>
</comment>
<dbReference type="InterPro" id="IPR050189">
    <property type="entry name" value="MFS_Efflux_Transporters"/>
</dbReference>
<name>A0ABD5ZRD8_9EURY</name>
<dbReference type="GO" id="GO:0005886">
    <property type="term" value="C:plasma membrane"/>
    <property type="evidence" value="ECO:0007669"/>
    <property type="project" value="UniProtKB-SubCell"/>
</dbReference>